<feature type="signal peptide" evidence="3">
    <location>
        <begin position="1"/>
        <end position="20"/>
    </location>
</feature>
<accession>A0AA36C7X7</accession>
<reference evidence="4" key="1">
    <citation type="submission" date="2023-06" db="EMBL/GenBank/DDBJ databases">
        <authorList>
            <person name="Delattre M."/>
        </authorList>
    </citation>
    <scope>NUCLEOTIDE SEQUENCE</scope>
    <source>
        <strain evidence="4">AF72</strain>
    </source>
</reference>
<evidence type="ECO:0000256" key="3">
    <source>
        <dbReference type="SAM" id="SignalP"/>
    </source>
</evidence>
<keyword evidence="2" id="KW-1133">Transmembrane helix</keyword>
<feature type="region of interest" description="Disordered" evidence="1">
    <location>
        <begin position="179"/>
        <end position="271"/>
    </location>
</feature>
<feature type="transmembrane region" description="Helical" evidence="2">
    <location>
        <begin position="123"/>
        <end position="144"/>
    </location>
</feature>
<keyword evidence="3" id="KW-0732">Signal</keyword>
<feature type="non-terminal residue" evidence="4">
    <location>
        <position position="388"/>
    </location>
</feature>
<feature type="transmembrane region" description="Helical" evidence="2">
    <location>
        <begin position="324"/>
        <end position="342"/>
    </location>
</feature>
<name>A0AA36C7X7_9BILA</name>
<comment type="caution">
    <text evidence="4">The sequence shown here is derived from an EMBL/GenBank/DDBJ whole genome shotgun (WGS) entry which is preliminary data.</text>
</comment>
<feature type="region of interest" description="Disordered" evidence="1">
    <location>
        <begin position="30"/>
        <end position="117"/>
    </location>
</feature>
<feature type="compositionally biased region" description="Polar residues" evidence="1">
    <location>
        <begin position="66"/>
        <end position="81"/>
    </location>
</feature>
<evidence type="ECO:0000313" key="5">
    <source>
        <dbReference type="Proteomes" id="UP001177023"/>
    </source>
</evidence>
<dbReference type="Proteomes" id="UP001177023">
    <property type="component" value="Unassembled WGS sequence"/>
</dbReference>
<dbReference type="AlphaFoldDB" id="A0AA36C7X7"/>
<proteinExistence type="predicted"/>
<feature type="compositionally biased region" description="Basic and acidic residues" evidence="1">
    <location>
        <begin position="199"/>
        <end position="210"/>
    </location>
</feature>
<evidence type="ECO:0000256" key="2">
    <source>
        <dbReference type="SAM" id="Phobius"/>
    </source>
</evidence>
<gene>
    <name evidence="4" type="ORF">MSPICULIGERA_LOCUS2320</name>
</gene>
<protein>
    <submittedName>
        <fullName evidence="4">Uncharacterized protein</fullName>
    </submittedName>
</protein>
<sequence>MYDRLKLLVFVVFLCTGVYPYPLHNADDPDKTNVAPPLPPQPHHNDETVGTSNNDHGNLIAPSDAVSPQQPTVNNDDSSPATDREGQQHEAAETTIRTPGGRNQDRARNDGAANGTKPELNDVLFRCVCVLAVVAVYLMLRGVNWRDECCSQGMKIRLRPLILISILYIQLTRSPTRAVEHGDDEAVPDEAFGAPPDRISPERTLPKDGLRSSTADEESPEDSPPVNAATEPQKPVIAPPDVVHPGGDDSKESRRTARSTPDPERPEAVVATDEPFELWEWLRGLWEALLSCLSSSPDVMPTEAPPEDPSSFTRILNTIKTSAPFWQCISAVLFCLSLFLFYKNDTTNRELRAIKAEGASAIELRRVRVGSNVPDPDEGLPLTNESST</sequence>
<feature type="compositionally biased region" description="Basic and acidic residues" evidence="1">
    <location>
        <begin position="246"/>
        <end position="267"/>
    </location>
</feature>
<organism evidence="4 5">
    <name type="scientific">Mesorhabditis spiculigera</name>
    <dbReference type="NCBI Taxonomy" id="96644"/>
    <lineage>
        <taxon>Eukaryota</taxon>
        <taxon>Metazoa</taxon>
        <taxon>Ecdysozoa</taxon>
        <taxon>Nematoda</taxon>
        <taxon>Chromadorea</taxon>
        <taxon>Rhabditida</taxon>
        <taxon>Rhabditina</taxon>
        <taxon>Rhabditomorpha</taxon>
        <taxon>Rhabditoidea</taxon>
        <taxon>Rhabditidae</taxon>
        <taxon>Mesorhabditinae</taxon>
        <taxon>Mesorhabditis</taxon>
    </lineage>
</organism>
<dbReference type="EMBL" id="CATQJA010000679">
    <property type="protein sequence ID" value="CAJ0563060.1"/>
    <property type="molecule type" value="Genomic_DNA"/>
</dbReference>
<feature type="compositionally biased region" description="Basic and acidic residues" evidence="1">
    <location>
        <begin position="82"/>
        <end position="92"/>
    </location>
</feature>
<feature type="chain" id="PRO_5041466425" evidence="3">
    <location>
        <begin position="21"/>
        <end position="388"/>
    </location>
</feature>
<keyword evidence="2" id="KW-0812">Transmembrane</keyword>
<keyword evidence="5" id="KW-1185">Reference proteome</keyword>
<keyword evidence="2" id="KW-0472">Membrane</keyword>
<evidence type="ECO:0000313" key="4">
    <source>
        <dbReference type="EMBL" id="CAJ0563060.1"/>
    </source>
</evidence>
<evidence type="ECO:0000256" key="1">
    <source>
        <dbReference type="SAM" id="MobiDB-lite"/>
    </source>
</evidence>